<dbReference type="GO" id="GO:0006355">
    <property type="term" value="P:regulation of DNA-templated transcription"/>
    <property type="evidence" value="ECO:0007669"/>
    <property type="project" value="InterPro"/>
</dbReference>
<accession>A4WTV9</accession>
<evidence type="ECO:0000259" key="4">
    <source>
        <dbReference type="PROSITE" id="PS50043"/>
    </source>
</evidence>
<dbReference type="Gene3D" id="3.40.50.2300">
    <property type="match status" value="1"/>
</dbReference>
<dbReference type="InterPro" id="IPR016032">
    <property type="entry name" value="Sig_transdc_resp-reg_C-effctor"/>
</dbReference>
<dbReference type="PROSITE" id="PS50043">
    <property type="entry name" value="HTH_LUXR_2"/>
    <property type="match status" value="1"/>
</dbReference>
<dbReference type="SUPFAM" id="SSF52172">
    <property type="entry name" value="CheY-like"/>
    <property type="match status" value="1"/>
</dbReference>
<dbReference type="PANTHER" id="PTHR45566">
    <property type="entry name" value="HTH-TYPE TRANSCRIPTIONAL REGULATOR YHJB-RELATED"/>
    <property type="match status" value="1"/>
</dbReference>
<evidence type="ECO:0000256" key="1">
    <source>
        <dbReference type="ARBA" id="ARBA00022553"/>
    </source>
</evidence>
<evidence type="ECO:0000256" key="2">
    <source>
        <dbReference type="ARBA" id="ARBA00023125"/>
    </source>
</evidence>
<feature type="domain" description="Response regulatory" evidence="5">
    <location>
        <begin position="24"/>
        <end position="141"/>
    </location>
</feature>
<sequence length="236" mass="25155">MGHVPGGGIACAGAQRVPARTIGDILIVDDHPLMCDALAMTLTHAFGLKRVRSAASLSAAETLLREGPLPDAIVLDLNLPDVRGIEGVMSLRKLARAVPLTVISAEVDAEMVTAVMAAGATGYVSKSLPRPQMIEAFGRMWAGEPVTPEEYDADGGGEDSGEQMRELARSFATLTPQQMNILRLICQGRPNKLISYELSIAEATVKTHIAAIMSKINVRNRTQAALLASKARIFAR</sequence>
<dbReference type="Gene3D" id="1.10.10.10">
    <property type="entry name" value="Winged helix-like DNA-binding domain superfamily/Winged helix DNA-binding domain"/>
    <property type="match status" value="1"/>
</dbReference>
<dbReference type="HOGENOM" id="CLU_000445_90_8_5"/>
<dbReference type="eggNOG" id="COG2197">
    <property type="taxonomic scope" value="Bacteria"/>
</dbReference>
<dbReference type="SMART" id="SM00421">
    <property type="entry name" value="HTH_LUXR"/>
    <property type="match status" value="1"/>
</dbReference>
<dbReference type="PANTHER" id="PTHR45566:SF2">
    <property type="entry name" value="NARL SUBFAMILY"/>
    <property type="match status" value="1"/>
</dbReference>
<dbReference type="Pfam" id="PF00196">
    <property type="entry name" value="GerE"/>
    <property type="match status" value="1"/>
</dbReference>
<gene>
    <name evidence="6" type="ordered locus">Rsph17025_1932</name>
</gene>
<dbReference type="InterPro" id="IPR036388">
    <property type="entry name" value="WH-like_DNA-bd_sf"/>
</dbReference>
<dbReference type="CDD" id="cd17535">
    <property type="entry name" value="REC_NarL-like"/>
    <property type="match status" value="1"/>
</dbReference>
<dbReference type="PROSITE" id="PS50110">
    <property type="entry name" value="RESPONSE_REGULATORY"/>
    <property type="match status" value="1"/>
</dbReference>
<dbReference type="InterPro" id="IPR058245">
    <property type="entry name" value="NreC/VraR/RcsB-like_REC"/>
</dbReference>
<evidence type="ECO:0000256" key="3">
    <source>
        <dbReference type="PROSITE-ProRule" id="PRU00169"/>
    </source>
</evidence>
<name>A4WTV9_CERS5</name>
<protein>
    <submittedName>
        <fullName evidence="6">Two component transcriptional regulator, LuxR family</fullName>
    </submittedName>
</protein>
<dbReference type="InterPro" id="IPR051015">
    <property type="entry name" value="EvgA-like"/>
</dbReference>
<dbReference type="KEGG" id="rsq:Rsph17025_1932"/>
<dbReference type="GO" id="GO:0003677">
    <property type="term" value="F:DNA binding"/>
    <property type="evidence" value="ECO:0007669"/>
    <property type="project" value="UniProtKB-KW"/>
</dbReference>
<dbReference type="InterPro" id="IPR001789">
    <property type="entry name" value="Sig_transdc_resp-reg_receiver"/>
</dbReference>
<keyword evidence="2" id="KW-0238">DNA-binding</keyword>
<feature type="domain" description="HTH luxR-type" evidence="4">
    <location>
        <begin position="167"/>
        <end position="232"/>
    </location>
</feature>
<dbReference type="SMART" id="SM00448">
    <property type="entry name" value="REC"/>
    <property type="match status" value="1"/>
</dbReference>
<reference evidence="6" key="1">
    <citation type="submission" date="2007-04" db="EMBL/GenBank/DDBJ databases">
        <title>Complete sequence of chromosome of Rhodobacter sphaeroides ATCC 17025.</title>
        <authorList>
            <consortium name="US DOE Joint Genome Institute"/>
            <person name="Copeland A."/>
            <person name="Lucas S."/>
            <person name="Lapidus A."/>
            <person name="Barry K."/>
            <person name="Detter J.C."/>
            <person name="Glavina del Rio T."/>
            <person name="Hammon N."/>
            <person name="Israni S."/>
            <person name="Dalin E."/>
            <person name="Tice H."/>
            <person name="Pitluck S."/>
            <person name="Chertkov O."/>
            <person name="Brettin T."/>
            <person name="Bruce D."/>
            <person name="Han C."/>
            <person name="Schmutz J."/>
            <person name="Larimer F."/>
            <person name="Land M."/>
            <person name="Hauser L."/>
            <person name="Kyrpides N."/>
            <person name="Kim E."/>
            <person name="Richardson P."/>
            <person name="Mackenzie C."/>
            <person name="Choudhary M."/>
            <person name="Donohue T.J."/>
            <person name="Kaplan S."/>
        </authorList>
    </citation>
    <scope>NUCLEOTIDE SEQUENCE [LARGE SCALE GENOMIC DNA]</scope>
    <source>
        <strain evidence="6">ATCC 17025</strain>
    </source>
</reference>
<dbReference type="BioCyc" id="RSPH349102:G1G8M-1998-MONOMER"/>
<keyword evidence="1 3" id="KW-0597">Phosphoprotein</keyword>
<evidence type="ECO:0000313" key="6">
    <source>
        <dbReference type="EMBL" id="ABP70823.1"/>
    </source>
</evidence>
<dbReference type="EMBL" id="CP000661">
    <property type="protein sequence ID" value="ABP70823.1"/>
    <property type="molecule type" value="Genomic_DNA"/>
</dbReference>
<proteinExistence type="predicted"/>
<dbReference type="InterPro" id="IPR011006">
    <property type="entry name" value="CheY-like_superfamily"/>
</dbReference>
<dbReference type="Pfam" id="PF00072">
    <property type="entry name" value="Response_reg"/>
    <property type="match status" value="1"/>
</dbReference>
<dbReference type="InterPro" id="IPR000792">
    <property type="entry name" value="Tscrpt_reg_LuxR_C"/>
</dbReference>
<dbReference type="AlphaFoldDB" id="A4WTV9"/>
<dbReference type="PRINTS" id="PR00038">
    <property type="entry name" value="HTHLUXR"/>
</dbReference>
<feature type="modified residue" description="4-aspartylphosphate" evidence="3">
    <location>
        <position position="76"/>
    </location>
</feature>
<dbReference type="PROSITE" id="PS00622">
    <property type="entry name" value="HTH_LUXR_1"/>
    <property type="match status" value="1"/>
</dbReference>
<dbReference type="STRING" id="349102.Rsph17025_1932"/>
<organism evidence="6">
    <name type="scientific">Cereibacter sphaeroides (strain ATCC 17025 / ATH 2.4.3)</name>
    <name type="common">Rhodobacter sphaeroides</name>
    <dbReference type="NCBI Taxonomy" id="349102"/>
    <lineage>
        <taxon>Bacteria</taxon>
        <taxon>Pseudomonadati</taxon>
        <taxon>Pseudomonadota</taxon>
        <taxon>Alphaproteobacteria</taxon>
        <taxon>Rhodobacterales</taxon>
        <taxon>Paracoccaceae</taxon>
        <taxon>Cereibacter</taxon>
    </lineage>
</organism>
<dbReference type="GO" id="GO:0000160">
    <property type="term" value="P:phosphorelay signal transduction system"/>
    <property type="evidence" value="ECO:0007669"/>
    <property type="project" value="InterPro"/>
</dbReference>
<dbReference type="SUPFAM" id="SSF46894">
    <property type="entry name" value="C-terminal effector domain of the bipartite response regulators"/>
    <property type="match status" value="1"/>
</dbReference>
<dbReference type="CDD" id="cd06170">
    <property type="entry name" value="LuxR_C_like"/>
    <property type="match status" value="1"/>
</dbReference>
<evidence type="ECO:0000259" key="5">
    <source>
        <dbReference type="PROSITE" id="PS50110"/>
    </source>
</evidence>